<proteinExistence type="predicted"/>
<dbReference type="RefSeq" id="WP_272780542.1">
    <property type="nucleotide sequence ID" value="NZ_JAQQLI010000087.1"/>
</dbReference>
<reference evidence="1" key="2">
    <citation type="submission" date="2023-02" db="EMBL/GenBank/DDBJ databases">
        <authorList>
            <person name="Rayyan A."/>
            <person name="Meyer T."/>
            <person name="Kyndt J.A."/>
        </authorList>
    </citation>
    <scope>NUCLEOTIDE SEQUENCE</scope>
    <source>
        <strain evidence="1">DSM 9987</strain>
    </source>
</reference>
<organism evidence="1 2">
    <name type="scientific">Rhodoplanes tepidamans</name>
    <name type="common">Rhodoplanes cryptolactis</name>
    <dbReference type="NCBI Taxonomy" id="200616"/>
    <lineage>
        <taxon>Bacteria</taxon>
        <taxon>Pseudomonadati</taxon>
        <taxon>Pseudomonadota</taxon>
        <taxon>Alphaproteobacteria</taxon>
        <taxon>Hyphomicrobiales</taxon>
        <taxon>Nitrobacteraceae</taxon>
        <taxon>Rhodoplanes</taxon>
    </lineage>
</organism>
<keyword evidence="2" id="KW-1185">Reference proteome</keyword>
<name>A0ABT5JJ13_RHOTP</name>
<reference evidence="1" key="1">
    <citation type="journal article" date="2023" name="Microbiol Resour">
        <title>Genome Sequences of Rhodoplanes serenus and Two Thermotolerant Strains, Rhodoplanes tepidamans and 'Rhodoplanes cryptolactis,' Further Refine the Genus.</title>
        <authorList>
            <person name="Rayyan A.A."/>
            <person name="Kyndt J.A."/>
        </authorList>
    </citation>
    <scope>NUCLEOTIDE SEQUENCE</scope>
    <source>
        <strain evidence="1">DSM 9987</strain>
    </source>
</reference>
<comment type="caution">
    <text evidence="1">The sequence shown here is derived from an EMBL/GenBank/DDBJ whole genome shotgun (WGS) entry which is preliminary data.</text>
</comment>
<protein>
    <submittedName>
        <fullName evidence="1">Uncharacterized protein</fullName>
    </submittedName>
</protein>
<accession>A0ABT5JJ13</accession>
<evidence type="ECO:0000313" key="2">
    <source>
        <dbReference type="Proteomes" id="UP001165652"/>
    </source>
</evidence>
<gene>
    <name evidence="1" type="ORF">PQJ73_28910</name>
</gene>
<dbReference type="EMBL" id="JAQQLI010000087">
    <property type="protein sequence ID" value="MDC7789720.1"/>
    <property type="molecule type" value="Genomic_DNA"/>
</dbReference>
<dbReference type="Proteomes" id="UP001165652">
    <property type="component" value="Unassembled WGS sequence"/>
</dbReference>
<sequence length="102" mass="11138">MANQEDELLALAATLQRALAELAQVPADNVATARGLAQIERWTLRWIELVEDLLRSHRAAGRARELRAALVELRAASARVHATDGLPFADRPGHAGPRLSEL</sequence>
<evidence type="ECO:0000313" key="1">
    <source>
        <dbReference type="EMBL" id="MDC7789720.1"/>
    </source>
</evidence>